<accession>A0AA39R7F6</accession>
<dbReference type="EMBL" id="JAFEKC020000003">
    <property type="protein sequence ID" value="KAK0515491.1"/>
    <property type="molecule type" value="Genomic_DNA"/>
</dbReference>
<evidence type="ECO:0000256" key="1">
    <source>
        <dbReference type="SAM" id="MobiDB-lite"/>
    </source>
</evidence>
<dbReference type="Proteomes" id="UP001166286">
    <property type="component" value="Unassembled WGS sequence"/>
</dbReference>
<keyword evidence="3" id="KW-1185">Reference proteome</keyword>
<organism evidence="2 3">
    <name type="scientific">Cladonia borealis</name>
    <dbReference type="NCBI Taxonomy" id="184061"/>
    <lineage>
        <taxon>Eukaryota</taxon>
        <taxon>Fungi</taxon>
        <taxon>Dikarya</taxon>
        <taxon>Ascomycota</taxon>
        <taxon>Pezizomycotina</taxon>
        <taxon>Lecanoromycetes</taxon>
        <taxon>OSLEUM clade</taxon>
        <taxon>Lecanoromycetidae</taxon>
        <taxon>Lecanorales</taxon>
        <taxon>Lecanorineae</taxon>
        <taxon>Cladoniaceae</taxon>
        <taxon>Cladonia</taxon>
    </lineage>
</organism>
<evidence type="ECO:0000313" key="3">
    <source>
        <dbReference type="Proteomes" id="UP001166286"/>
    </source>
</evidence>
<name>A0AA39R7F6_9LECA</name>
<evidence type="ECO:0000313" key="2">
    <source>
        <dbReference type="EMBL" id="KAK0515491.1"/>
    </source>
</evidence>
<gene>
    <name evidence="2" type="ORF">JMJ35_001525</name>
</gene>
<dbReference type="PRINTS" id="PR01217">
    <property type="entry name" value="PRICHEXTENSN"/>
</dbReference>
<proteinExistence type="predicted"/>
<feature type="compositionally biased region" description="Pro residues" evidence="1">
    <location>
        <begin position="130"/>
        <end position="169"/>
    </location>
</feature>
<feature type="region of interest" description="Disordered" evidence="1">
    <location>
        <begin position="116"/>
        <end position="196"/>
    </location>
</feature>
<reference evidence="2" key="1">
    <citation type="submission" date="2023-03" db="EMBL/GenBank/DDBJ databases">
        <title>Complete genome of Cladonia borealis.</title>
        <authorList>
            <person name="Park H."/>
        </authorList>
    </citation>
    <scope>NUCLEOTIDE SEQUENCE</scope>
    <source>
        <strain evidence="2">ANT050790</strain>
    </source>
</reference>
<protein>
    <submittedName>
        <fullName evidence="2">Uncharacterized protein</fullName>
    </submittedName>
</protein>
<dbReference type="AlphaFoldDB" id="A0AA39R7F6"/>
<comment type="caution">
    <text evidence="2">The sequence shown here is derived from an EMBL/GenBank/DDBJ whole genome shotgun (WGS) entry which is preliminary data.</text>
</comment>
<sequence>MFCTTLRKRPDLSSVLPLLTSSTSPKLRESSLQTHDLALPNLHSPDHHQFLILLLSPSSLNPPQPQLLERITRFSSLAASPTPIIAFLLTTSIATPSDSTPQNSMHAYMTLQTLYHPPNQYSTSPTHPTNNPPASTPSPSLPPSSPSPTPPSSSPPSSPTPPSPSPTTPPANITHHLPPPTHHLHSARPPPLNAHD</sequence>